<protein>
    <submittedName>
        <fullName evidence="1">Uncharacterized protein</fullName>
    </submittedName>
</protein>
<reference evidence="1 2" key="1">
    <citation type="journal article" date="2013" name="PLoS Genet.">
        <title>The genome and development-dependent transcriptomes of Pyronema confluens: a window into fungal evolution.</title>
        <authorList>
            <person name="Traeger S."/>
            <person name="Altegoer F."/>
            <person name="Freitag M."/>
            <person name="Gabaldon T."/>
            <person name="Kempken F."/>
            <person name="Kumar A."/>
            <person name="Marcet-Houben M."/>
            <person name="Poggeler S."/>
            <person name="Stajich J.E."/>
            <person name="Nowrousian M."/>
        </authorList>
    </citation>
    <scope>NUCLEOTIDE SEQUENCE [LARGE SCALE GENOMIC DNA]</scope>
    <source>
        <strain evidence="2">CBS 100304</strain>
        <tissue evidence="1">Vegetative mycelium</tissue>
    </source>
</reference>
<proteinExistence type="predicted"/>
<name>U4KZI1_PYROM</name>
<keyword evidence="2" id="KW-1185">Reference proteome</keyword>
<dbReference type="AlphaFoldDB" id="U4KZI1"/>
<evidence type="ECO:0000313" key="1">
    <source>
        <dbReference type="EMBL" id="CCX07890.1"/>
    </source>
</evidence>
<dbReference type="EMBL" id="HF935380">
    <property type="protein sequence ID" value="CCX07890.1"/>
    <property type="molecule type" value="Genomic_DNA"/>
</dbReference>
<organism evidence="1 2">
    <name type="scientific">Pyronema omphalodes (strain CBS 100304)</name>
    <name type="common">Pyronema confluens</name>
    <dbReference type="NCBI Taxonomy" id="1076935"/>
    <lineage>
        <taxon>Eukaryota</taxon>
        <taxon>Fungi</taxon>
        <taxon>Dikarya</taxon>
        <taxon>Ascomycota</taxon>
        <taxon>Pezizomycotina</taxon>
        <taxon>Pezizomycetes</taxon>
        <taxon>Pezizales</taxon>
        <taxon>Pyronemataceae</taxon>
        <taxon>Pyronema</taxon>
    </lineage>
</organism>
<sequence length="23" mass="2620">MRGSRATTTCSPTGKSLYNRWFV</sequence>
<dbReference type="Proteomes" id="UP000018144">
    <property type="component" value="Unassembled WGS sequence"/>
</dbReference>
<accession>U4KZI1</accession>
<evidence type="ECO:0000313" key="2">
    <source>
        <dbReference type="Proteomes" id="UP000018144"/>
    </source>
</evidence>
<gene>
    <name evidence="1" type="ORF">PCON_07479</name>
</gene>